<evidence type="ECO:0000256" key="2">
    <source>
        <dbReference type="ARBA" id="ARBA00022448"/>
    </source>
</evidence>
<keyword evidence="6" id="KW-0408">Iron</keyword>
<dbReference type="Pfam" id="PF00593">
    <property type="entry name" value="TonB_dep_Rec_b-barrel"/>
    <property type="match status" value="1"/>
</dbReference>
<gene>
    <name evidence="15" type="ORF">EYC87_15305</name>
</gene>
<reference evidence="15" key="1">
    <citation type="submission" date="2019-02" db="EMBL/GenBank/DDBJ databases">
        <authorList>
            <person name="Li S.-H."/>
        </authorList>
    </citation>
    <scope>NUCLEOTIDE SEQUENCE</scope>
    <source>
        <strain evidence="15">IMCC8485</strain>
    </source>
</reference>
<evidence type="ECO:0000256" key="8">
    <source>
        <dbReference type="ARBA" id="ARBA00023077"/>
    </source>
</evidence>
<comment type="caution">
    <text evidence="15">The sequence shown here is derived from an EMBL/GenBank/DDBJ whole genome shotgun (WGS) entry which is preliminary data.</text>
</comment>
<evidence type="ECO:0000256" key="4">
    <source>
        <dbReference type="ARBA" id="ARBA00022496"/>
    </source>
</evidence>
<keyword evidence="8 12" id="KW-0798">TonB box</keyword>
<evidence type="ECO:0000313" key="16">
    <source>
        <dbReference type="Proteomes" id="UP001143307"/>
    </source>
</evidence>
<evidence type="ECO:0000256" key="11">
    <source>
        <dbReference type="PROSITE-ProRule" id="PRU01360"/>
    </source>
</evidence>
<dbReference type="InterPro" id="IPR036942">
    <property type="entry name" value="Beta-barrel_TonB_sf"/>
</dbReference>
<dbReference type="InterPro" id="IPR000531">
    <property type="entry name" value="Beta-barrel_TonB"/>
</dbReference>
<feature type="domain" description="TonB-dependent receptor plug" evidence="14">
    <location>
        <begin position="67"/>
        <end position="181"/>
    </location>
</feature>
<dbReference type="PROSITE" id="PS52016">
    <property type="entry name" value="TONB_DEPENDENT_REC_3"/>
    <property type="match status" value="1"/>
</dbReference>
<keyword evidence="5 11" id="KW-0812">Transmembrane</keyword>
<comment type="similarity">
    <text evidence="11 12">Belongs to the TonB-dependent receptor family.</text>
</comment>
<evidence type="ECO:0000256" key="1">
    <source>
        <dbReference type="ARBA" id="ARBA00004571"/>
    </source>
</evidence>
<name>A0ABT3SYK4_9GAMM</name>
<dbReference type="Proteomes" id="UP001143307">
    <property type="component" value="Unassembled WGS sequence"/>
</dbReference>
<dbReference type="EMBL" id="SHNP01000005">
    <property type="protein sequence ID" value="MCX2974959.1"/>
    <property type="molecule type" value="Genomic_DNA"/>
</dbReference>
<keyword evidence="15" id="KW-0675">Receptor</keyword>
<dbReference type="PANTHER" id="PTHR32552">
    <property type="entry name" value="FERRICHROME IRON RECEPTOR-RELATED"/>
    <property type="match status" value="1"/>
</dbReference>
<organism evidence="15 16">
    <name type="scientific">Candidatus Seongchinamella marina</name>
    <dbReference type="NCBI Taxonomy" id="2518990"/>
    <lineage>
        <taxon>Bacteria</taxon>
        <taxon>Pseudomonadati</taxon>
        <taxon>Pseudomonadota</taxon>
        <taxon>Gammaproteobacteria</taxon>
        <taxon>Cellvibrionales</taxon>
        <taxon>Halieaceae</taxon>
        <taxon>Seongchinamella</taxon>
    </lineage>
</organism>
<evidence type="ECO:0000256" key="5">
    <source>
        <dbReference type="ARBA" id="ARBA00022692"/>
    </source>
</evidence>
<evidence type="ECO:0000256" key="10">
    <source>
        <dbReference type="ARBA" id="ARBA00023237"/>
    </source>
</evidence>
<dbReference type="SUPFAM" id="SSF56935">
    <property type="entry name" value="Porins"/>
    <property type="match status" value="1"/>
</dbReference>
<comment type="subcellular location">
    <subcellularLocation>
        <location evidence="1 11">Cell outer membrane</location>
        <topology evidence="1 11">Multi-pass membrane protein</topology>
    </subcellularLocation>
</comment>
<protein>
    <submittedName>
        <fullName evidence="15">TonB-dependent receptor</fullName>
    </submittedName>
</protein>
<evidence type="ECO:0000256" key="6">
    <source>
        <dbReference type="ARBA" id="ARBA00023004"/>
    </source>
</evidence>
<evidence type="ECO:0000256" key="7">
    <source>
        <dbReference type="ARBA" id="ARBA00023065"/>
    </source>
</evidence>
<keyword evidence="2 11" id="KW-0813">Transport</keyword>
<keyword evidence="16" id="KW-1185">Reference proteome</keyword>
<dbReference type="Gene3D" id="2.40.170.20">
    <property type="entry name" value="TonB-dependent receptor, beta-barrel domain"/>
    <property type="match status" value="1"/>
</dbReference>
<dbReference type="InterPro" id="IPR039426">
    <property type="entry name" value="TonB-dep_rcpt-like"/>
</dbReference>
<evidence type="ECO:0000313" key="15">
    <source>
        <dbReference type="EMBL" id="MCX2974959.1"/>
    </source>
</evidence>
<keyword evidence="7" id="KW-0406">Ion transport</keyword>
<evidence type="ECO:0000256" key="9">
    <source>
        <dbReference type="ARBA" id="ARBA00023136"/>
    </source>
</evidence>
<sequence length="814" mass="89904">MIRRVNKKASAHYQKITDLRERAMFKKKRLSHSIAAAVGASAIGMSGVQAAVLEEVIVTATKRAESAQDIPITIQALGEETLEDLGIGNFKDYIRNLAGVTSGGRGPGRNEIFIRGVSAGKGGLKIAGAVGLEPNVALYLDEAPISMGGRNIDPYMTDMNRVEVLPGPQGTLYGASSQAGTVRLITNKPEFNDFSAGFDASISDTKDGDQSNALEAHANIPLIDDTLAARVAIYNVKEGGYINNIRSTKQISLANPGFGGTVPDTRATARNDSLVKDNFNDATYQGYRIGLRWAPNENWDLQLQHTNQEIETDGVWDYDPLLGDLNSESFQPDYADDEFDLTAWTVSGRIASLDLLYTGSYLDRTVEGISDYSGYADSGPFIPYYICDYPGYANCGEPAFFLDQYYNTERTTHEFRLNTDAERRLRALVGVFYDDTENVERGDWNYPATIEQGFAPNAPITGSTASNPNARNPGVAFFNDFTRAKEELSFFGELYFDITDDLTFTAGARRYDIEIGLKGSSNFANRDYGSGDADWGRNVDEVLKDSSPADFQDTILKFNLQWNLNDDIMVYGTWSEGYRPGGFNRNGGSSVVPGEPPFVPDFYQSDEVTNIELGWKMSLFDQSLRFNGAIYNVKWEAMQIGVLDFDISNLTFIDNVSDSEINGIEIDSVWVPTDNLSLFVNISYNDTELTKVPANIVGLEPEGSSLALAPELQYVLRGRYDWDLSADSAAFAQLAYQYTDDQISSIVSGSSFAMDSYGTWDATLGYSRDNWVVTLFGENLTNELADLFISNEDDIVKVTPNRPRTYGLRLSYKL</sequence>
<keyword evidence="10 11" id="KW-0998">Cell outer membrane</keyword>
<dbReference type="Pfam" id="PF07715">
    <property type="entry name" value="Plug"/>
    <property type="match status" value="1"/>
</dbReference>
<proteinExistence type="inferred from homology"/>
<dbReference type="PANTHER" id="PTHR32552:SF81">
    <property type="entry name" value="TONB-DEPENDENT OUTER MEMBRANE RECEPTOR"/>
    <property type="match status" value="1"/>
</dbReference>
<evidence type="ECO:0000259" key="14">
    <source>
        <dbReference type="Pfam" id="PF07715"/>
    </source>
</evidence>
<evidence type="ECO:0000256" key="3">
    <source>
        <dbReference type="ARBA" id="ARBA00022452"/>
    </source>
</evidence>
<feature type="domain" description="TonB-dependent receptor-like beta-barrel" evidence="13">
    <location>
        <begin position="276"/>
        <end position="780"/>
    </location>
</feature>
<dbReference type="InterPro" id="IPR012910">
    <property type="entry name" value="Plug_dom"/>
</dbReference>
<keyword evidence="9 11" id="KW-0472">Membrane</keyword>
<evidence type="ECO:0000256" key="12">
    <source>
        <dbReference type="RuleBase" id="RU003357"/>
    </source>
</evidence>
<keyword evidence="4" id="KW-0410">Iron transport</keyword>
<evidence type="ECO:0000259" key="13">
    <source>
        <dbReference type="Pfam" id="PF00593"/>
    </source>
</evidence>
<accession>A0ABT3SYK4</accession>
<keyword evidence="3 11" id="KW-1134">Transmembrane beta strand</keyword>